<proteinExistence type="predicted"/>
<gene>
    <name evidence="8" type="ORF">H8S84_00410</name>
</gene>
<dbReference type="InterPro" id="IPR009056">
    <property type="entry name" value="Cyt_c-like_dom"/>
</dbReference>
<comment type="caution">
    <text evidence="8">The sequence shown here is derived from an EMBL/GenBank/DDBJ whole genome shotgun (WGS) entry which is preliminary data.</text>
</comment>
<reference evidence="8" key="1">
    <citation type="submission" date="2020-08" db="EMBL/GenBank/DDBJ databases">
        <title>Pontibacter sp. SD6 16S ribosomal RNA gene Genome sequencing and assembly.</title>
        <authorList>
            <person name="Kang M."/>
        </authorList>
    </citation>
    <scope>NUCLEOTIDE SEQUENCE</scope>
    <source>
        <strain evidence="8">SD6</strain>
    </source>
</reference>
<dbReference type="Proteomes" id="UP000603640">
    <property type="component" value="Unassembled WGS sequence"/>
</dbReference>
<dbReference type="PRINTS" id="PR00606">
    <property type="entry name" value="CYTCHROMECID"/>
</dbReference>
<protein>
    <submittedName>
        <fullName evidence="8">C-type cytochrome</fullName>
    </submittedName>
</protein>
<dbReference type="Pfam" id="PF00034">
    <property type="entry name" value="Cytochrom_C"/>
    <property type="match status" value="1"/>
</dbReference>
<dbReference type="AlphaFoldDB" id="A0A923N3P3"/>
<dbReference type="Gene3D" id="1.10.760.10">
    <property type="entry name" value="Cytochrome c-like domain"/>
    <property type="match status" value="1"/>
</dbReference>
<dbReference type="PROSITE" id="PS51257">
    <property type="entry name" value="PROKAR_LIPOPROTEIN"/>
    <property type="match status" value="1"/>
</dbReference>
<dbReference type="EMBL" id="JACRVF010000001">
    <property type="protein sequence ID" value="MBC5991289.1"/>
    <property type="molecule type" value="Genomic_DNA"/>
</dbReference>
<feature type="binding site" description="covalent" evidence="6">
    <location>
        <position position="114"/>
    </location>
    <ligand>
        <name>heme c</name>
        <dbReference type="ChEBI" id="CHEBI:61717"/>
    </ligand>
</feature>
<accession>A0A923N3P3</accession>
<dbReference type="InterPro" id="IPR036909">
    <property type="entry name" value="Cyt_c-like_dom_sf"/>
</dbReference>
<dbReference type="PROSITE" id="PS51007">
    <property type="entry name" value="CYTC"/>
    <property type="match status" value="1"/>
</dbReference>
<keyword evidence="1" id="KW-0813">Transport</keyword>
<evidence type="ECO:0000313" key="9">
    <source>
        <dbReference type="Proteomes" id="UP000603640"/>
    </source>
</evidence>
<name>A0A923N3P3_9BACT</name>
<evidence type="ECO:0000256" key="3">
    <source>
        <dbReference type="ARBA" id="ARBA00022723"/>
    </source>
</evidence>
<evidence type="ECO:0000256" key="1">
    <source>
        <dbReference type="ARBA" id="ARBA00022448"/>
    </source>
</evidence>
<dbReference type="GO" id="GO:0009055">
    <property type="term" value="F:electron transfer activity"/>
    <property type="evidence" value="ECO:0007669"/>
    <property type="project" value="InterPro"/>
</dbReference>
<keyword evidence="5 6" id="KW-0408">Iron</keyword>
<evidence type="ECO:0000256" key="2">
    <source>
        <dbReference type="ARBA" id="ARBA00022617"/>
    </source>
</evidence>
<keyword evidence="3 6" id="KW-0479">Metal-binding</keyword>
<feature type="domain" description="Cytochrome c" evidence="7">
    <location>
        <begin position="51"/>
        <end position="136"/>
    </location>
</feature>
<dbReference type="InterPro" id="IPR002324">
    <property type="entry name" value="Cyt_c_ID"/>
</dbReference>
<comment type="PTM">
    <text evidence="6">Binds 1 heme c group covalently per subunit.</text>
</comment>
<organism evidence="8 9">
    <name type="scientific">Pontibacter cellulosilyticus</name>
    <dbReference type="NCBI Taxonomy" id="1720253"/>
    <lineage>
        <taxon>Bacteria</taxon>
        <taxon>Pseudomonadati</taxon>
        <taxon>Bacteroidota</taxon>
        <taxon>Cytophagia</taxon>
        <taxon>Cytophagales</taxon>
        <taxon>Hymenobacteraceae</taxon>
        <taxon>Pontibacter</taxon>
    </lineage>
</organism>
<feature type="binding site" description="covalent" evidence="6">
    <location>
        <position position="65"/>
    </location>
    <ligand>
        <name>heme c</name>
        <dbReference type="ChEBI" id="CHEBI:61717"/>
    </ligand>
</feature>
<dbReference type="RefSeq" id="WP_187065300.1">
    <property type="nucleotide sequence ID" value="NZ_JACRVF010000001.1"/>
</dbReference>
<evidence type="ECO:0000313" key="8">
    <source>
        <dbReference type="EMBL" id="MBC5991289.1"/>
    </source>
</evidence>
<dbReference type="GO" id="GO:0005506">
    <property type="term" value="F:iron ion binding"/>
    <property type="evidence" value="ECO:0007669"/>
    <property type="project" value="InterPro"/>
</dbReference>
<sequence>MKNTCTMLGLGLLLVACGGEKSEYDKYYESDYEADTTQITGPVPQAGGEQVQMDKGAKLISLSDCLACHRENEKLVGPAYVDVANKYESNDKNIDYLAGKIIEGGSGVWGEVPMTPHPNISQEDAREMARYILTLRDQ</sequence>
<evidence type="ECO:0000259" key="7">
    <source>
        <dbReference type="PROSITE" id="PS51007"/>
    </source>
</evidence>
<evidence type="ECO:0000256" key="5">
    <source>
        <dbReference type="ARBA" id="ARBA00023004"/>
    </source>
</evidence>
<feature type="binding site" description="covalent" evidence="6">
    <location>
        <position position="69"/>
    </location>
    <ligand>
        <name>heme c</name>
        <dbReference type="ChEBI" id="CHEBI:61717"/>
    </ligand>
</feature>
<keyword evidence="2 6" id="KW-0349">Heme</keyword>
<dbReference type="GO" id="GO:0020037">
    <property type="term" value="F:heme binding"/>
    <property type="evidence" value="ECO:0007669"/>
    <property type="project" value="InterPro"/>
</dbReference>
<keyword evidence="4" id="KW-0249">Electron transport</keyword>
<evidence type="ECO:0000256" key="6">
    <source>
        <dbReference type="PIRSR" id="PIRSR602324-1"/>
    </source>
</evidence>
<dbReference type="SUPFAM" id="SSF46626">
    <property type="entry name" value="Cytochrome c"/>
    <property type="match status" value="1"/>
</dbReference>
<keyword evidence="9" id="KW-1185">Reference proteome</keyword>
<evidence type="ECO:0000256" key="4">
    <source>
        <dbReference type="ARBA" id="ARBA00022982"/>
    </source>
</evidence>